<gene>
    <name evidence="2" type="ORF">SAMN04488047_12121</name>
</gene>
<dbReference type="OrthoDB" id="9805307at2"/>
<evidence type="ECO:0000256" key="1">
    <source>
        <dbReference type="PIRSR" id="PIRSR605493-1"/>
    </source>
</evidence>
<comment type="cofactor">
    <cofactor evidence="1">
        <name>Mg(2+)</name>
        <dbReference type="ChEBI" id="CHEBI:18420"/>
    </cofactor>
</comment>
<dbReference type="Gene3D" id="3.50.30.40">
    <property type="entry name" value="Ribonuclease E inhibitor RraA/RraA-like"/>
    <property type="match status" value="1"/>
</dbReference>
<keyword evidence="3" id="KW-1185">Reference proteome</keyword>
<keyword evidence="1" id="KW-0460">Magnesium</keyword>
<accession>A0A1I5UJF6</accession>
<dbReference type="InterPro" id="IPR036704">
    <property type="entry name" value="RraA/RraA-like_sf"/>
</dbReference>
<protein>
    <submittedName>
        <fullName evidence="2">Regulator of RNase E activity RraA</fullName>
    </submittedName>
</protein>
<proteinExistence type="predicted"/>
<dbReference type="STRING" id="441119.SAMN04488047_12121"/>
<feature type="binding site" evidence="1">
    <location>
        <position position="128"/>
    </location>
    <ligand>
        <name>substrate</name>
    </ligand>
</feature>
<dbReference type="EMBL" id="FOXA01000021">
    <property type="protein sequence ID" value="SFP95358.1"/>
    <property type="molecule type" value="Genomic_DNA"/>
</dbReference>
<dbReference type="AlphaFoldDB" id="A0A1I5UJF6"/>
<evidence type="ECO:0000313" key="2">
    <source>
        <dbReference type="EMBL" id="SFP95358.1"/>
    </source>
</evidence>
<organism evidence="2 3">
    <name type="scientific">Tranquillimonas alkanivorans</name>
    <dbReference type="NCBI Taxonomy" id="441119"/>
    <lineage>
        <taxon>Bacteria</taxon>
        <taxon>Pseudomonadati</taxon>
        <taxon>Pseudomonadota</taxon>
        <taxon>Alphaproteobacteria</taxon>
        <taxon>Rhodobacterales</taxon>
        <taxon>Roseobacteraceae</taxon>
        <taxon>Tranquillimonas</taxon>
    </lineage>
</organism>
<sequence>MTTETRPLDAEAIEILKGVTTATLTTILLKKGLRNVWMRGAMPLRNGQDRVVGPAFTFRFVPAREDLATPASWGSPISTRAAIEAMPEGAFAVIDANGVDDAGVFGDILCARMVKRGAAGLVTDGVVRDLEGVLGTGLSVWCRGAAAPPSVAGLTFVGWEDTVGCGGVCVIPGDTIVADRDGAVVIPAALLGEVLDEAPEQERMEGWIVDEVGRGETLPGLYPMNGETRARYDEWKAGQ</sequence>
<dbReference type="InterPro" id="IPR005493">
    <property type="entry name" value="RraA/RraA-like"/>
</dbReference>
<dbReference type="RefSeq" id="WP_093424719.1">
    <property type="nucleotide sequence ID" value="NZ_FOXA01000021.1"/>
</dbReference>
<dbReference type="PANTHER" id="PTHR33254:SF16">
    <property type="entry name" value="BLR3842 PROTEIN"/>
    <property type="match status" value="1"/>
</dbReference>
<feature type="binding site" evidence="1">
    <location>
        <begin position="106"/>
        <end position="109"/>
    </location>
    <ligand>
        <name>substrate</name>
    </ligand>
</feature>
<reference evidence="2 3" key="1">
    <citation type="submission" date="2016-10" db="EMBL/GenBank/DDBJ databases">
        <authorList>
            <person name="de Groot N.N."/>
        </authorList>
    </citation>
    <scope>NUCLEOTIDE SEQUENCE [LARGE SCALE GENOMIC DNA]</scope>
    <source>
        <strain evidence="2 3">DSM 19547</strain>
    </source>
</reference>
<feature type="binding site" evidence="1">
    <location>
        <position position="129"/>
    </location>
    <ligand>
        <name>Mg(2+)</name>
        <dbReference type="ChEBI" id="CHEBI:18420"/>
    </ligand>
</feature>
<dbReference type="PANTHER" id="PTHR33254">
    <property type="entry name" value="4-HYDROXY-4-METHYL-2-OXOGLUTARATE ALDOLASE 3-RELATED"/>
    <property type="match status" value="1"/>
</dbReference>
<evidence type="ECO:0000313" key="3">
    <source>
        <dbReference type="Proteomes" id="UP000199356"/>
    </source>
</evidence>
<dbReference type="Proteomes" id="UP000199356">
    <property type="component" value="Unassembled WGS sequence"/>
</dbReference>
<dbReference type="GO" id="GO:0046872">
    <property type="term" value="F:metal ion binding"/>
    <property type="evidence" value="ECO:0007669"/>
    <property type="project" value="UniProtKB-KW"/>
</dbReference>
<dbReference type="NCBIfam" id="NF006093">
    <property type="entry name" value="PRK08245.1"/>
    <property type="match status" value="1"/>
</dbReference>
<dbReference type="Pfam" id="PF03737">
    <property type="entry name" value="RraA-like"/>
    <property type="match status" value="1"/>
</dbReference>
<dbReference type="CDD" id="cd16841">
    <property type="entry name" value="RraA_family"/>
    <property type="match status" value="1"/>
</dbReference>
<name>A0A1I5UJF6_9RHOB</name>
<dbReference type="SUPFAM" id="SSF89562">
    <property type="entry name" value="RraA-like"/>
    <property type="match status" value="1"/>
</dbReference>
<keyword evidence="1" id="KW-0479">Metal-binding</keyword>